<dbReference type="InterPro" id="IPR050138">
    <property type="entry name" value="DHOase/Allantoinase_Hydrolase"/>
</dbReference>
<keyword evidence="5 7" id="KW-0862">Zinc</keyword>
<feature type="binding site" evidence="7">
    <location>
        <position position="305"/>
    </location>
    <ligand>
        <name>substrate</name>
    </ligand>
</feature>
<keyword evidence="6 7" id="KW-0665">Pyrimidine biosynthesis</keyword>
<feature type="binding site" evidence="7">
    <location>
        <position position="175"/>
    </location>
    <ligand>
        <name>Zn(2+)</name>
        <dbReference type="ChEBI" id="CHEBI:29105"/>
        <label>2</label>
    </ligand>
</feature>
<dbReference type="InterPro" id="IPR002195">
    <property type="entry name" value="Dihydroorotase_CS"/>
</dbReference>
<accession>A0A6G7B863</accession>
<dbReference type="SUPFAM" id="SSF51338">
    <property type="entry name" value="Composite domain of metallo-dependent hydrolases"/>
    <property type="match status" value="1"/>
</dbReference>
<reference evidence="9 10" key="1">
    <citation type="submission" date="2020-02" db="EMBL/GenBank/DDBJ databases">
        <title>Complete genome sequences of six Lactobacillus iners strains isolated from the human vagina.</title>
        <authorList>
            <person name="France M.T."/>
            <person name="Rutt L."/>
            <person name="Narina S."/>
            <person name="Arbaugh S."/>
            <person name="Humphrys M.S."/>
            <person name="Ma B."/>
            <person name="Hayward M.R."/>
            <person name="Relman D."/>
            <person name="Kwon D.S."/>
            <person name="Ravel J."/>
        </authorList>
    </citation>
    <scope>NUCLEOTIDE SEQUENCE [LARGE SCALE GENOMIC DNA]</scope>
    <source>
        <strain evidence="9 10">C0210C1</strain>
    </source>
</reference>
<evidence type="ECO:0000256" key="2">
    <source>
        <dbReference type="ARBA" id="ARBA00010286"/>
    </source>
</evidence>
<evidence type="ECO:0000313" key="10">
    <source>
        <dbReference type="Proteomes" id="UP000501676"/>
    </source>
</evidence>
<dbReference type="HAMAP" id="MF_00220_B">
    <property type="entry name" value="PyrC_classI_B"/>
    <property type="match status" value="1"/>
</dbReference>
<keyword evidence="4 7" id="KW-0378">Hydrolase</keyword>
<feature type="binding site" evidence="7">
    <location>
        <position position="148"/>
    </location>
    <ligand>
        <name>Zn(2+)</name>
        <dbReference type="ChEBI" id="CHEBI:29105"/>
        <label>2</label>
    </ligand>
</feature>
<dbReference type="GO" id="GO:0004038">
    <property type="term" value="F:allantoinase activity"/>
    <property type="evidence" value="ECO:0007669"/>
    <property type="project" value="TreeGrafter"/>
</dbReference>
<comment type="cofactor">
    <cofactor evidence="7">
        <name>Zn(2+)</name>
        <dbReference type="ChEBI" id="CHEBI:29105"/>
    </cofactor>
    <text evidence="7">Binds 2 Zn(2+) ions per subunit.</text>
</comment>
<dbReference type="Gene3D" id="3.20.20.140">
    <property type="entry name" value="Metal-dependent hydrolases"/>
    <property type="match status" value="1"/>
</dbReference>
<dbReference type="Proteomes" id="UP000501676">
    <property type="component" value="Chromosome"/>
</dbReference>
<feature type="binding site" evidence="7">
    <location>
        <position position="274"/>
    </location>
    <ligand>
        <name>substrate</name>
    </ligand>
</feature>
<evidence type="ECO:0000256" key="5">
    <source>
        <dbReference type="ARBA" id="ARBA00022833"/>
    </source>
</evidence>
<dbReference type="GO" id="GO:0005737">
    <property type="term" value="C:cytoplasm"/>
    <property type="evidence" value="ECO:0007669"/>
    <property type="project" value="TreeGrafter"/>
</dbReference>
<evidence type="ECO:0000259" key="8">
    <source>
        <dbReference type="Pfam" id="PF12890"/>
    </source>
</evidence>
<comment type="similarity">
    <text evidence="2 7">Belongs to the metallo-dependent hydrolases superfamily. DHOase family. Class I DHOase subfamily.</text>
</comment>
<evidence type="ECO:0000256" key="7">
    <source>
        <dbReference type="HAMAP-Rule" id="MF_00220"/>
    </source>
</evidence>
<dbReference type="Pfam" id="PF12890">
    <property type="entry name" value="DHOase"/>
    <property type="match status" value="1"/>
</dbReference>
<evidence type="ECO:0000256" key="1">
    <source>
        <dbReference type="ARBA" id="ARBA00002368"/>
    </source>
</evidence>
<sequence length="425" mass="46376">MSWLIKGGLVFYNDILSLTDILISEGKIAAIGHNLTADHEIDATGLLVTPGLVDLHVHYRDPGLTYKETITTGSKAAAHGGFTTVGAMPNVKPVPNTAELLSKMVVENHKKGVVHILQYAPLTKDENSDEILDYQALKEAGAFALSNDGFGVQNAETMYKAMQKAAVNNLIVAAHAQDDSLFNKGVINEGDKAEKFNLPAISELAETTQIARDLLLAAKTGVHYHVCHVSTKTSLDLIRIAKKRGINVTCEAAPHHILLSQDDILTDDPYYKMNPPLRSKDDQMALIEGLLDGTVDFIATDHAPHAAYEKEGSMLNAAFGITGSETCFSMLYTKLVKTGIVRLEQLLTWLTVRPADLFNLKHCGRLVVGEPADIAIFDLNQPHQLQILEYQSKGKNTPFTGNIVYGTTAYTIVDGNIVYQRKEVA</sequence>
<dbReference type="UniPathway" id="UPA00070">
    <property type="reaction ID" value="UER00117"/>
</dbReference>
<feature type="binding site" evidence="7">
    <location>
        <position position="228"/>
    </location>
    <ligand>
        <name>Zn(2+)</name>
        <dbReference type="ChEBI" id="CHEBI:29105"/>
        <label>2</label>
    </ligand>
</feature>
<dbReference type="GO" id="GO:0006145">
    <property type="term" value="P:purine nucleobase catabolic process"/>
    <property type="evidence" value="ECO:0007669"/>
    <property type="project" value="TreeGrafter"/>
</dbReference>
<dbReference type="GO" id="GO:0004151">
    <property type="term" value="F:dihydroorotase activity"/>
    <property type="evidence" value="ECO:0007669"/>
    <property type="project" value="UniProtKB-UniRule"/>
</dbReference>
<evidence type="ECO:0000313" key="9">
    <source>
        <dbReference type="EMBL" id="QIH23476.1"/>
    </source>
</evidence>
<dbReference type="AlphaFoldDB" id="A0A6G7B863"/>
<evidence type="ECO:0000256" key="6">
    <source>
        <dbReference type="ARBA" id="ARBA00022975"/>
    </source>
</evidence>
<comment type="catalytic activity">
    <reaction evidence="7">
        <text>(S)-dihydroorotate + H2O = N-carbamoyl-L-aspartate + H(+)</text>
        <dbReference type="Rhea" id="RHEA:24296"/>
        <dbReference type="ChEBI" id="CHEBI:15377"/>
        <dbReference type="ChEBI" id="CHEBI:15378"/>
        <dbReference type="ChEBI" id="CHEBI:30864"/>
        <dbReference type="ChEBI" id="CHEBI:32814"/>
        <dbReference type="EC" id="3.5.2.3"/>
    </reaction>
</comment>
<feature type="domain" description="Dihydroorotase catalytic" evidence="8">
    <location>
        <begin position="47"/>
        <end position="233"/>
    </location>
</feature>
<dbReference type="GO" id="GO:0008270">
    <property type="term" value="F:zinc ion binding"/>
    <property type="evidence" value="ECO:0007669"/>
    <property type="project" value="UniProtKB-UniRule"/>
</dbReference>
<dbReference type="SUPFAM" id="SSF51556">
    <property type="entry name" value="Metallo-dependent hydrolases"/>
    <property type="match status" value="1"/>
</dbReference>
<evidence type="ECO:0000256" key="3">
    <source>
        <dbReference type="ARBA" id="ARBA00022723"/>
    </source>
</evidence>
<dbReference type="EC" id="3.5.2.3" evidence="7"/>
<feature type="binding site" evidence="7">
    <location>
        <position position="58"/>
    </location>
    <ligand>
        <name>Zn(2+)</name>
        <dbReference type="ChEBI" id="CHEBI:29105"/>
        <label>1</label>
    </ligand>
</feature>
<feature type="binding site" evidence="7">
    <location>
        <begin position="58"/>
        <end position="60"/>
    </location>
    <ligand>
        <name>substrate</name>
    </ligand>
</feature>
<feature type="binding site" evidence="7">
    <location>
        <begin position="319"/>
        <end position="320"/>
    </location>
    <ligand>
        <name>substrate</name>
    </ligand>
</feature>
<feature type="binding site" evidence="7">
    <location>
        <position position="301"/>
    </location>
    <ligand>
        <name>Zn(2+)</name>
        <dbReference type="ChEBI" id="CHEBI:29105"/>
        <label>1</label>
    </ligand>
</feature>
<comment type="function">
    <text evidence="1 7">Catalyzes the reversible cyclization of carbamoyl aspartate to dihydroorotate.</text>
</comment>
<dbReference type="InterPro" id="IPR032466">
    <property type="entry name" value="Metal_Hydrolase"/>
</dbReference>
<gene>
    <name evidence="7" type="primary">pyrC</name>
    <name evidence="9" type="ORF">G6Z83_01780</name>
</gene>
<dbReference type="NCBIfam" id="TIGR00857">
    <property type="entry name" value="pyrC_multi"/>
    <property type="match status" value="1"/>
</dbReference>
<dbReference type="CDD" id="cd01317">
    <property type="entry name" value="DHOase_IIa"/>
    <property type="match status" value="1"/>
</dbReference>
<keyword evidence="3 7" id="KW-0479">Metal-binding</keyword>
<dbReference type="PANTHER" id="PTHR43668">
    <property type="entry name" value="ALLANTOINASE"/>
    <property type="match status" value="1"/>
</dbReference>
<dbReference type="InterPro" id="IPR004722">
    <property type="entry name" value="DHOase"/>
</dbReference>
<feature type="binding site" evidence="7">
    <location>
        <position position="56"/>
    </location>
    <ligand>
        <name>Zn(2+)</name>
        <dbReference type="ChEBI" id="CHEBI:29105"/>
        <label>1</label>
    </ligand>
</feature>
<feature type="binding site" evidence="7">
    <location>
        <position position="148"/>
    </location>
    <ligand>
        <name>Zn(2+)</name>
        <dbReference type="ChEBI" id="CHEBI:29105"/>
        <label>1</label>
    </ligand>
</feature>
<evidence type="ECO:0000256" key="4">
    <source>
        <dbReference type="ARBA" id="ARBA00022801"/>
    </source>
</evidence>
<feature type="active site" evidence="7">
    <location>
        <position position="301"/>
    </location>
</feature>
<dbReference type="PROSITE" id="PS00483">
    <property type="entry name" value="DIHYDROOROTASE_2"/>
    <property type="match status" value="1"/>
</dbReference>
<proteinExistence type="inferred from homology"/>
<dbReference type="RefSeq" id="WP_164823906.1">
    <property type="nucleotide sequence ID" value="NZ_CP049228.1"/>
</dbReference>
<dbReference type="InterPro" id="IPR011059">
    <property type="entry name" value="Metal-dep_hydrolase_composite"/>
</dbReference>
<feature type="binding site" evidence="7">
    <location>
        <position position="90"/>
    </location>
    <ligand>
        <name>substrate</name>
    </ligand>
</feature>
<dbReference type="NCBIfam" id="NF006837">
    <property type="entry name" value="PRK09357.1-2"/>
    <property type="match status" value="1"/>
</dbReference>
<dbReference type="EMBL" id="CP049228">
    <property type="protein sequence ID" value="QIH23476.1"/>
    <property type="molecule type" value="Genomic_DNA"/>
</dbReference>
<dbReference type="InterPro" id="IPR024403">
    <property type="entry name" value="DHOase_cat"/>
</dbReference>
<dbReference type="PANTHER" id="PTHR43668:SF2">
    <property type="entry name" value="ALLANTOINASE"/>
    <property type="match status" value="1"/>
</dbReference>
<organism evidence="9 10">
    <name type="scientific">Lactobacillus iners</name>
    <dbReference type="NCBI Taxonomy" id="147802"/>
    <lineage>
        <taxon>Bacteria</taxon>
        <taxon>Bacillati</taxon>
        <taxon>Bacillota</taxon>
        <taxon>Bacilli</taxon>
        <taxon>Lactobacillales</taxon>
        <taxon>Lactobacillaceae</taxon>
        <taxon>Lactobacillus</taxon>
    </lineage>
</organism>
<dbReference type="GO" id="GO:0044205">
    <property type="term" value="P:'de novo' UMP biosynthetic process"/>
    <property type="evidence" value="ECO:0007669"/>
    <property type="project" value="UniProtKB-UniRule"/>
</dbReference>
<name>A0A6G7B863_9LACO</name>
<comment type="pathway">
    <text evidence="7">Pyrimidine metabolism; UMP biosynthesis via de novo pathway; (S)-dihydroorotate from bicarbonate: step 3/3.</text>
</comment>
<protein>
    <recommendedName>
        <fullName evidence="7">Dihydroorotase</fullName>
        <shortName evidence="7">DHOase</shortName>
        <ecNumber evidence="7">3.5.2.3</ecNumber>
    </recommendedName>
</protein>